<dbReference type="Proteomes" id="UP000247978">
    <property type="component" value="Unassembled WGS sequence"/>
</dbReference>
<dbReference type="Pfam" id="PF08810">
    <property type="entry name" value="KapB"/>
    <property type="match status" value="1"/>
</dbReference>
<dbReference type="EMBL" id="QJJQ01000022">
    <property type="protein sequence ID" value="PXW81421.1"/>
    <property type="molecule type" value="Genomic_DNA"/>
</dbReference>
<protein>
    <submittedName>
        <fullName evidence="1">Kinase-associated protein B</fullName>
    </submittedName>
</protein>
<evidence type="ECO:0000313" key="2">
    <source>
        <dbReference type="Proteomes" id="UP000247978"/>
    </source>
</evidence>
<dbReference type="SUPFAM" id="SSF141251">
    <property type="entry name" value="Kinase-associated protein B-like"/>
    <property type="match status" value="1"/>
</dbReference>
<keyword evidence="1" id="KW-0808">Transferase</keyword>
<dbReference type="InterPro" id="IPR014916">
    <property type="entry name" value="KapB"/>
</dbReference>
<gene>
    <name evidence="1" type="ORF">DFR56_12231</name>
</gene>
<dbReference type="SMART" id="SM01298">
    <property type="entry name" value="KapB"/>
    <property type="match status" value="1"/>
</dbReference>
<dbReference type="AlphaFoldDB" id="A0A2V3VKI3"/>
<keyword evidence="1" id="KW-0418">Kinase</keyword>
<proteinExistence type="predicted"/>
<dbReference type="RefSeq" id="WP_244916603.1">
    <property type="nucleotide sequence ID" value="NZ_JADIJL010000032.1"/>
</dbReference>
<sequence>MQQINVGDMVKTSYNSGTYIGEVLEDKRNFLLVKVLAVVVHPTQGDLHSRGQVEGVAFHERKALAFEEKMNARKRDTQIYDGDIPPYKDSLRKAVETIKVQLQQEDTAFNTLSLSRIADLEKHYYHKIYN</sequence>
<name>A0A2V3VKI3_9BACI</name>
<dbReference type="GO" id="GO:0016301">
    <property type="term" value="F:kinase activity"/>
    <property type="evidence" value="ECO:0007669"/>
    <property type="project" value="UniProtKB-KW"/>
</dbReference>
<organism evidence="1 2">
    <name type="scientific">Pseudogracilibacillus auburnensis</name>
    <dbReference type="NCBI Taxonomy" id="1494959"/>
    <lineage>
        <taxon>Bacteria</taxon>
        <taxon>Bacillati</taxon>
        <taxon>Bacillota</taxon>
        <taxon>Bacilli</taxon>
        <taxon>Bacillales</taxon>
        <taxon>Bacillaceae</taxon>
        <taxon>Pseudogracilibacillus</taxon>
    </lineage>
</organism>
<dbReference type="InterPro" id="IPR038080">
    <property type="entry name" value="KapB_sf"/>
</dbReference>
<reference evidence="1 2" key="1">
    <citation type="submission" date="2018-05" db="EMBL/GenBank/DDBJ databases">
        <title>Genomic Encyclopedia of Type Strains, Phase IV (KMG-IV): sequencing the most valuable type-strain genomes for metagenomic binning, comparative biology and taxonomic classification.</title>
        <authorList>
            <person name="Goeker M."/>
        </authorList>
    </citation>
    <scope>NUCLEOTIDE SEQUENCE [LARGE SCALE GENOMIC DNA]</scope>
    <source>
        <strain evidence="1 2">DSM 28556</strain>
    </source>
</reference>
<comment type="caution">
    <text evidence="1">The sequence shown here is derived from an EMBL/GenBank/DDBJ whole genome shotgun (WGS) entry which is preliminary data.</text>
</comment>
<accession>A0A2V3VKI3</accession>
<evidence type="ECO:0000313" key="1">
    <source>
        <dbReference type="EMBL" id="PXW81421.1"/>
    </source>
</evidence>
<keyword evidence="2" id="KW-1185">Reference proteome</keyword>
<dbReference type="Gene3D" id="2.30.30.430">
    <property type="entry name" value="Kinase associated protein B domain"/>
    <property type="match status" value="1"/>
</dbReference>